<dbReference type="InterPro" id="IPR053021">
    <property type="entry name" value="Chloroplast_ADK"/>
</dbReference>
<organism evidence="2 3">
    <name type="scientific">Symbiodinium natans</name>
    <dbReference type="NCBI Taxonomy" id="878477"/>
    <lineage>
        <taxon>Eukaryota</taxon>
        <taxon>Sar</taxon>
        <taxon>Alveolata</taxon>
        <taxon>Dinophyceae</taxon>
        <taxon>Suessiales</taxon>
        <taxon>Symbiodiniaceae</taxon>
        <taxon>Symbiodinium</taxon>
    </lineage>
</organism>
<protein>
    <recommendedName>
        <fullName evidence="1">DUF1995 domain-containing protein</fullName>
    </recommendedName>
</protein>
<accession>A0A812RWV8</accession>
<gene>
    <name evidence="2" type="ORF">SNAT2548_LOCUS25161</name>
</gene>
<dbReference type="InterPro" id="IPR018962">
    <property type="entry name" value="DUF1995"/>
</dbReference>
<dbReference type="AlphaFoldDB" id="A0A812RWV8"/>
<evidence type="ECO:0000313" key="3">
    <source>
        <dbReference type="Proteomes" id="UP000604046"/>
    </source>
</evidence>
<dbReference type="EMBL" id="CAJNDS010002381">
    <property type="protein sequence ID" value="CAE7456310.1"/>
    <property type="molecule type" value="Genomic_DNA"/>
</dbReference>
<dbReference type="PANTHER" id="PTHR35509">
    <property type="entry name" value="DOMAIN PROTEIN, PUTATIVE (DUF1995)-RELATED"/>
    <property type="match status" value="1"/>
</dbReference>
<evidence type="ECO:0000313" key="2">
    <source>
        <dbReference type="EMBL" id="CAE7456310.1"/>
    </source>
</evidence>
<comment type="caution">
    <text evidence="2">The sequence shown here is derived from an EMBL/GenBank/DDBJ whole genome shotgun (WGS) entry which is preliminary data.</text>
</comment>
<sequence>MLINAEQVWTGSPSRQAASEWLIGNWATRIAAPRSLSSDREQVQGFRGSVCRKLQRFALFPGAPWDSLFGNTQKVVVPNSTREVLDQLKASMSVLVKSGLPRADVDLPAGLRLGLENVMDPLVQPAEDPSKQQILQADRELARVFLAMFKVVKDSLSIVFRTSKQAAAAKKRWGNAVGRARIVSMPKGGTQKTAFSSSNDGEMSSAFVQSVKGMRGGFVVVVAPRRPQLEAVARAAEEVDSKTGFILLNARLRGSKKDQLREEVSAGFNAAFHLRLCGRDGEGLVYRSLQDGSSPWILARRNLPSTIAKEVERSFDEPSDERIRDVFST</sequence>
<dbReference type="OrthoDB" id="431483at2759"/>
<dbReference type="PANTHER" id="PTHR35509:SF1">
    <property type="entry name" value="DOMAIN PROTEIN, PUTATIVE (DUF1995)-RELATED"/>
    <property type="match status" value="1"/>
</dbReference>
<feature type="domain" description="DUF1995" evidence="1">
    <location>
        <begin position="78"/>
        <end position="319"/>
    </location>
</feature>
<dbReference type="Pfam" id="PF09353">
    <property type="entry name" value="DUF1995"/>
    <property type="match status" value="1"/>
</dbReference>
<proteinExistence type="predicted"/>
<dbReference type="Proteomes" id="UP000604046">
    <property type="component" value="Unassembled WGS sequence"/>
</dbReference>
<keyword evidence="3" id="KW-1185">Reference proteome</keyword>
<reference evidence="2" key="1">
    <citation type="submission" date="2021-02" db="EMBL/GenBank/DDBJ databases">
        <authorList>
            <person name="Dougan E. K."/>
            <person name="Rhodes N."/>
            <person name="Thang M."/>
            <person name="Chan C."/>
        </authorList>
    </citation>
    <scope>NUCLEOTIDE SEQUENCE</scope>
</reference>
<evidence type="ECO:0000259" key="1">
    <source>
        <dbReference type="Pfam" id="PF09353"/>
    </source>
</evidence>
<name>A0A812RWV8_9DINO</name>